<gene>
    <name evidence="2" type="ORF">GCM10010307_39340</name>
</gene>
<name>A0ABN3R2E5_9ACTN</name>
<reference evidence="2 3" key="1">
    <citation type="journal article" date="2019" name="Int. J. Syst. Evol. Microbiol.">
        <title>The Global Catalogue of Microorganisms (GCM) 10K type strain sequencing project: providing services to taxonomists for standard genome sequencing and annotation.</title>
        <authorList>
            <consortium name="The Broad Institute Genomics Platform"/>
            <consortium name="The Broad Institute Genome Sequencing Center for Infectious Disease"/>
            <person name="Wu L."/>
            <person name="Ma J."/>
        </authorList>
    </citation>
    <scope>NUCLEOTIDE SEQUENCE [LARGE SCALE GENOMIC DNA]</scope>
    <source>
        <strain evidence="2 3">JCM 4524</strain>
    </source>
</reference>
<evidence type="ECO:0000256" key="1">
    <source>
        <dbReference type="SAM" id="MobiDB-lite"/>
    </source>
</evidence>
<evidence type="ECO:0000313" key="2">
    <source>
        <dbReference type="EMBL" id="GAA2639770.1"/>
    </source>
</evidence>
<protein>
    <submittedName>
        <fullName evidence="2">Uncharacterized protein</fullName>
    </submittedName>
</protein>
<feature type="compositionally biased region" description="Low complexity" evidence="1">
    <location>
        <begin position="38"/>
        <end position="49"/>
    </location>
</feature>
<keyword evidence="3" id="KW-1185">Reference proteome</keyword>
<dbReference type="EMBL" id="BAAASJ010000037">
    <property type="protein sequence ID" value="GAA2639770.1"/>
    <property type="molecule type" value="Genomic_DNA"/>
</dbReference>
<sequence>MVSDAVWPRVLGLEGVGVGEGLSREGSAGVVVGSATVDGGLGARASAPASAPPVEQPTSTAMTAPESATEKARERDTALGTGSRESTQ</sequence>
<evidence type="ECO:0000313" key="3">
    <source>
        <dbReference type="Proteomes" id="UP001500151"/>
    </source>
</evidence>
<accession>A0ABN3R2E5</accession>
<proteinExistence type="predicted"/>
<dbReference type="Proteomes" id="UP001500151">
    <property type="component" value="Unassembled WGS sequence"/>
</dbReference>
<feature type="region of interest" description="Disordered" evidence="1">
    <location>
        <begin position="38"/>
        <end position="88"/>
    </location>
</feature>
<feature type="compositionally biased region" description="Basic and acidic residues" evidence="1">
    <location>
        <begin position="68"/>
        <end position="77"/>
    </location>
</feature>
<comment type="caution">
    <text evidence="2">The sequence shown here is derived from an EMBL/GenBank/DDBJ whole genome shotgun (WGS) entry which is preliminary data.</text>
</comment>
<organism evidence="2 3">
    <name type="scientific">Streptomyces vastus</name>
    <dbReference type="NCBI Taxonomy" id="285451"/>
    <lineage>
        <taxon>Bacteria</taxon>
        <taxon>Bacillati</taxon>
        <taxon>Actinomycetota</taxon>
        <taxon>Actinomycetes</taxon>
        <taxon>Kitasatosporales</taxon>
        <taxon>Streptomycetaceae</taxon>
        <taxon>Streptomyces</taxon>
    </lineage>
</organism>